<feature type="region of interest" description="Disordered" evidence="4">
    <location>
        <begin position="201"/>
        <end position="226"/>
    </location>
</feature>
<dbReference type="SMART" id="SM00796">
    <property type="entry name" value="AHS1"/>
    <property type="match status" value="1"/>
</dbReference>
<dbReference type="Gene3D" id="3.30.1360.40">
    <property type="match status" value="1"/>
</dbReference>
<dbReference type="Pfam" id="PF02682">
    <property type="entry name" value="CT_C_D"/>
    <property type="match status" value="1"/>
</dbReference>
<feature type="domain" description="Carboxyltransferase" evidence="5">
    <location>
        <begin position="1"/>
        <end position="191"/>
    </location>
</feature>
<evidence type="ECO:0000256" key="2">
    <source>
        <dbReference type="ARBA" id="ARBA00022801"/>
    </source>
</evidence>
<evidence type="ECO:0000313" key="8">
    <source>
        <dbReference type="Proteomes" id="UP001555786"/>
    </source>
</evidence>
<dbReference type="RefSeq" id="WP_367624249.1">
    <property type="nucleotide sequence ID" value="NZ_JBFNQD010000003.1"/>
</dbReference>
<name>A0ABV3PLP3_9HYPH</name>
<dbReference type="InterPro" id="IPR003778">
    <property type="entry name" value="CT_A_B"/>
</dbReference>
<dbReference type="EMBL" id="JBFNQD010000003">
    <property type="protein sequence ID" value="MEW9306571.1"/>
    <property type="molecule type" value="Genomic_DNA"/>
</dbReference>
<organism evidence="7 8">
    <name type="scientific">Labrys neptuniae</name>
    <dbReference type="NCBI Taxonomy" id="376174"/>
    <lineage>
        <taxon>Bacteria</taxon>
        <taxon>Pseudomonadati</taxon>
        <taxon>Pseudomonadota</taxon>
        <taxon>Alphaproteobacteria</taxon>
        <taxon>Hyphomicrobiales</taxon>
        <taxon>Xanthobacteraceae</taxon>
        <taxon>Labrys</taxon>
    </lineage>
</organism>
<dbReference type="NCBIfam" id="TIGR00724">
    <property type="entry name" value="urea_amlyse_rel"/>
    <property type="match status" value="1"/>
</dbReference>
<dbReference type="InterPro" id="IPR003833">
    <property type="entry name" value="CT_C_D"/>
</dbReference>
<keyword evidence="8" id="KW-1185">Reference proteome</keyword>
<evidence type="ECO:0000259" key="5">
    <source>
        <dbReference type="SMART" id="SM00796"/>
    </source>
</evidence>
<dbReference type="Pfam" id="PF02626">
    <property type="entry name" value="CT_A_B"/>
    <property type="match status" value="1"/>
</dbReference>
<feature type="compositionally biased region" description="Basic and acidic residues" evidence="4">
    <location>
        <begin position="201"/>
        <end position="214"/>
    </location>
</feature>
<keyword evidence="1" id="KW-0547">Nucleotide-binding</keyword>
<evidence type="ECO:0000256" key="4">
    <source>
        <dbReference type="SAM" id="MobiDB-lite"/>
    </source>
</evidence>
<dbReference type="SUPFAM" id="SSF50891">
    <property type="entry name" value="Cyclophilin-like"/>
    <property type="match status" value="2"/>
</dbReference>
<evidence type="ECO:0000256" key="3">
    <source>
        <dbReference type="ARBA" id="ARBA00022840"/>
    </source>
</evidence>
<dbReference type="InterPro" id="IPR052708">
    <property type="entry name" value="PxpC"/>
</dbReference>
<reference evidence="7 8" key="1">
    <citation type="submission" date="2024-07" db="EMBL/GenBank/DDBJ databases">
        <title>Description of Labrys sedimenti sp. nov., isolated from a diclofenac-degrading enrichment culture.</title>
        <authorList>
            <person name="Tancsics A."/>
            <person name="Csepanyi A."/>
        </authorList>
    </citation>
    <scope>NUCLEOTIDE SEQUENCE [LARGE SCALE GENOMIC DNA]</scope>
    <source>
        <strain evidence="7 8">LMG 23578</strain>
    </source>
</reference>
<protein>
    <submittedName>
        <fullName evidence="7">5-oxoprolinase/urea amidolyase family protein</fullName>
    </submittedName>
</protein>
<dbReference type="SUPFAM" id="SSF160467">
    <property type="entry name" value="PH0987 N-terminal domain-like"/>
    <property type="match status" value="1"/>
</dbReference>
<sequence>MRFLPVNLDALMVELPDLPQTLALQASLRTEPIAGIEDIVPAARTLLVRFRPAAIAQRELISAIGRRRLDAKVEQSGTLIEIPVRYDGEDLAEVADLLKISVEEVIRRHTGSDYTVAFTGFAPGFAYLSGGHPSFDLPRRATPRPRLAAGSVGLAGHFSAVYPQASPGGWQIIGVTDLPMWDLARERPALLQPGDRVRFVEASGRKDQTRKRDASASLPRLAQGQDEGIPSSIPLFDVIKPSPQMLFQDLGRPGQARQGISVSGAMDRAALRSANRLVGNPSPLPGIEIAYGGCELLCLGETVVAVTGAEGPLTLTTAGGSVYPVPRYAAIALTAGDRLHFGEPQAGMRSYLAVRGGFAVAPVLGSAATDTLAQIGPPAIAVGDRLSGLAPPPGAVTGLPDVPPTLPRLGEPVILDVVMGPRSDWLSKQALEDFAAQSWSVTPQSNRIGIRLAGERALKRAPASEGKELPSEGTIQGSIQVPPSGQPVLFLADHPLTGGYPVIAAVAPYHLDRAGQIPIGAQIRFRPITQFPGGL</sequence>
<feature type="domain" description="Carboxyltransferase" evidence="6">
    <location>
        <begin position="257"/>
        <end position="532"/>
    </location>
</feature>
<evidence type="ECO:0000259" key="6">
    <source>
        <dbReference type="SMART" id="SM00797"/>
    </source>
</evidence>
<evidence type="ECO:0000313" key="7">
    <source>
        <dbReference type="EMBL" id="MEW9306571.1"/>
    </source>
</evidence>
<comment type="caution">
    <text evidence="7">The sequence shown here is derived from an EMBL/GenBank/DDBJ whole genome shotgun (WGS) entry which is preliminary data.</text>
</comment>
<evidence type="ECO:0000256" key="1">
    <source>
        <dbReference type="ARBA" id="ARBA00022741"/>
    </source>
</evidence>
<accession>A0ABV3PLP3</accession>
<proteinExistence type="predicted"/>
<dbReference type="PANTHER" id="PTHR43309">
    <property type="entry name" value="5-OXOPROLINASE SUBUNIT C"/>
    <property type="match status" value="1"/>
</dbReference>
<dbReference type="InterPro" id="IPR029000">
    <property type="entry name" value="Cyclophilin-like_dom_sf"/>
</dbReference>
<dbReference type="Proteomes" id="UP001555786">
    <property type="component" value="Unassembled WGS sequence"/>
</dbReference>
<keyword evidence="3" id="KW-0067">ATP-binding</keyword>
<dbReference type="PANTHER" id="PTHR43309:SF3">
    <property type="entry name" value="5-OXOPROLINASE SUBUNIT C"/>
    <property type="match status" value="1"/>
</dbReference>
<dbReference type="Gene3D" id="2.40.100.10">
    <property type="entry name" value="Cyclophilin-like"/>
    <property type="match status" value="2"/>
</dbReference>
<gene>
    <name evidence="7" type="ORF">ABXS05_13555</name>
</gene>
<keyword evidence="2" id="KW-0378">Hydrolase</keyword>
<dbReference type="SMART" id="SM00797">
    <property type="entry name" value="AHS2"/>
    <property type="match status" value="1"/>
</dbReference>